<proteinExistence type="predicted"/>
<dbReference type="Proteomes" id="UP000693970">
    <property type="component" value="Unassembled WGS sequence"/>
</dbReference>
<reference evidence="4" key="2">
    <citation type="submission" date="2021-04" db="EMBL/GenBank/DDBJ databases">
        <authorList>
            <person name="Podell S."/>
        </authorList>
    </citation>
    <scope>NUCLEOTIDE SEQUENCE</scope>
    <source>
        <strain evidence="4">Hildebrandi</strain>
    </source>
</reference>
<evidence type="ECO:0000313" key="4">
    <source>
        <dbReference type="EMBL" id="KAG7360873.1"/>
    </source>
</evidence>
<keyword evidence="5" id="KW-1185">Reference proteome</keyword>
<dbReference type="GO" id="GO:1902387">
    <property type="term" value="F:ceramide 1-phosphate binding"/>
    <property type="evidence" value="ECO:0007669"/>
    <property type="project" value="TreeGrafter"/>
</dbReference>
<comment type="caution">
    <text evidence="4">The sequence shown here is derived from an EMBL/GenBank/DDBJ whole genome shotgun (WGS) entry which is preliminary data.</text>
</comment>
<dbReference type="GO" id="GO:0005829">
    <property type="term" value="C:cytosol"/>
    <property type="evidence" value="ECO:0007669"/>
    <property type="project" value="TreeGrafter"/>
</dbReference>
<dbReference type="InterPro" id="IPR014830">
    <property type="entry name" value="Glycolipid_transfer_prot_dom"/>
</dbReference>
<dbReference type="GO" id="GO:0016020">
    <property type="term" value="C:membrane"/>
    <property type="evidence" value="ECO:0007669"/>
    <property type="project" value="TreeGrafter"/>
</dbReference>
<evidence type="ECO:0000256" key="1">
    <source>
        <dbReference type="ARBA" id="ARBA00022448"/>
    </source>
</evidence>
<feature type="domain" description="Glycolipid transfer protein" evidence="3">
    <location>
        <begin position="487"/>
        <end position="626"/>
    </location>
</feature>
<reference evidence="4" key="1">
    <citation type="journal article" date="2021" name="Sci. Rep.">
        <title>Diploid genomic architecture of Nitzschia inconspicua, an elite biomass production diatom.</title>
        <authorList>
            <person name="Oliver A."/>
            <person name="Podell S."/>
            <person name="Pinowska A."/>
            <person name="Traller J.C."/>
            <person name="Smith S.R."/>
            <person name="McClure R."/>
            <person name="Beliaev A."/>
            <person name="Bohutskyi P."/>
            <person name="Hill E.A."/>
            <person name="Rabines A."/>
            <person name="Zheng H."/>
            <person name="Allen L.Z."/>
            <person name="Kuo A."/>
            <person name="Grigoriev I.V."/>
            <person name="Allen A.E."/>
            <person name="Hazlebeck D."/>
            <person name="Allen E.E."/>
        </authorList>
    </citation>
    <scope>NUCLEOTIDE SEQUENCE</scope>
    <source>
        <strain evidence="4">Hildebrandi</strain>
    </source>
</reference>
<accession>A0A9K3LFZ6</accession>
<dbReference type="Pfam" id="PF08718">
    <property type="entry name" value="GLTP"/>
    <property type="match status" value="1"/>
</dbReference>
<name>A0A9K3LFZ6_9STRA</name>
<organism evidence="4 5">
    <name type="scientific">Nitzschia inconspicua</name>
    <dbReference type="NCBI Taxonomy" id="303405"/>
    <lineage>
        <taxon>Eukaryota</taxon>
        <taxon>Sar</taxon>
        <taxon>Stramenopiles</taxon>
        <taxon>Ochrophyta</taxon>
        <taxon>Bacillariophyta</taxon>
        <taxon>Bacillariophyceae</taxon>
        <taxon>Bacillariophycidae</taxon>
        <taxon>Bacillariales</taxon>
        <taxon>Bacillariaceae</taxon>
        <taxon>Nitzschia</taxon>
    </lineage>
</organism>
<dbReference type="GO" id="GO:1902388">
    <property type="term" value="F:ceramide 1-phosphate transfer activity"/>
    <property type="evidence" value="ECO:0007669"/>
    <property type="project" value="TreeGrafter"/>
</dbReference>
<feature type="compositionally biased region" description="Low complexity" evidence="2">
    <location>
        <begin position="188"/>
        <end position="199"/>
    </location>
</feature>
<dbReference type="OrthoDB" id="46526at2759"/>
<gene>
    <name evidence="4" type="ORF">IV203_035972</name>
</gene>
<dbReference type="EMBL" id="JAGRRH010000013">
    <property type="protein sequence ID" value="KAG7360873.1"/>
    <property type="molecule type" value="Genomic_DNA"/>
</dbReference>
<feature type="region of interest" description="Disordered" evidence="2">
    <location>
        <begin position="159"/>
        <end position="199"/>
    </location>
</feature>
<evidence type="ECO:0000259" key="3">
    <source>
        <dbReference type="Pfam" id="PF08718"/>
    </source>
</evidence>
<dbReference type="PANTHER" id="PTHR10219">
    <property type="entry name" value="GLYCOLIPID TRANSFER PROTEIN-RELATED"/>
    <property type="match status" value="1"/>
</dbReference>
<feature type="region of interest" description="Disordered" evidence="2">
    <location>
        <begin position="1"/>
        <end position="27"/>
    </location>
</feature>
<evidence type="ECO:0000256" key="2">
    <source>
        <dbReference type="SAM" id="MobiDB-lite"/>
    </source>
</evidence>
<dbReference type="AlphaFoldDB" id="A0A9K3LFZ6"/>
<sequence>MKRPSIRIFQSKTTAKDSSSGGGGFFPTAPDELLPSSCSWFFAKQGRSDMLMRKSQHTHSTLLESEDSIEPGNVFSDPTTTSGGTLHRLKTTTLAVANSLDLLPTTTTSKYEFEFETCDPSILLSSSSSLRNQSDSVINSTMMKELYSCDDDLYHDQQQSATNASPHLPSHSLLGEKKTSSSAQNTNPQEQQQQQSPQPLRWSVGKISIFILAFLSLTDIVLYMVEAQMESLEAPDHYDALSADVIRPAFRYHRHHTNSDQRRSTRPSMGLGSAAISSVTTALSPILPFTGGIDLRREDYWTNGWWGSVSSVMEQVRDAFEGAASTTETTASTDAVHTVLKSPRGGATVTQTKKRKKAAVGTSSKANFVFSSTEPFVPLNEIADLTLQDVAESFRFAVENTRHDFQQNNFMSGLLPRAKKMVERMATAIATARGKGVMAPVTGQDRASLTSGDIDALSFCAAMRVFAEWRVLRQVPPGYKGYAVGMTLGQKDIVQNIAKIEQAIHSLVEHRLAVDDHDNNKEPVISPTLRELLQYEVDAGVQDVAKLPRLKEKSAGMGLLWVRRQLQYQTAIFVNAMETERFGSTRAAVQSAYDEVYNRYHGWAVQKIFSYSFQAAPDASEIYKYMDLHKLNEVQKQAFDHFLGQKGNQRNASHGNESSNNPLERFGRHIGKEWGKFAGNVVQEWDKLAMGVGQLFVHRPKPIPVLMVTTNASPQSTTTAMDMESPVASPEADQGVANMHSGPSSELAVESFINREMEKNAYAHIRSYLQVATPLLKDLENLFDEFNMNDPTKV</sequence>
<keyword evidence="1" id="KW-0813">Transport</keyword>
<dbReference type="PANTHER" id="PTHR10219:SF25">
    <property type="entry name" value="PLECKSTRIN HOMOLOGY DOMAIN-CONTAINING FAMILY A MEMBER 8"/>
    <property type="match status" value="1"/>
</dbReference>
<evidence type="ECO:0000313" key="5">
    <source>
        <dbReference type="Proteomes" id="UP000693970"/>
    </source>
</evidence>
<feature type="compositionally biased region" description="Polar residues" evidence="2">
    <location>
        <begin position="8"/>
        <end position="19"/>
    </location>
</feature>
<protein>
    <submittedName>
        <fullName evidence="4">Glycolipid transfer protein GLTP</fullName>
    </submittedName>
</protein>